<dbReference type="InterPro" id="IPR015422">
    <property type="entry name" value="PyrdxlP-dep_Trfase_small"/>
</dbReference>
<evidence type="ECO:0000313" key="5">
    <source>
        <dbReference type="Proteomes" id="UP000625283"/>
    </source>
</evidence>
<dbReference type="InterPro" id="IPR000277">
    <property type="entry name" value="Cys/Met-Metab_PyrdxlP-dep_enz"/>
</dbReference>
<evidence type="ECO:0000313" key="4">
    <source>
        <dbReference type="EMBL" id="MBL1407489.1"/>
    </source>
</evidence>
<comment type="cofactor">
    <cofactor evidence="1 3">
        <name>pyridoxal 5'-phosphate</name>
        <dbReference type="ChEBI" id="CHEBI:597326"/>
    </cofactor>
</comment>
<dbReference type="PANTHER" id="PTHR11808">
    <property type="entry name" value="TRANS-SULFURATION ENZYME FAMILY MEMBER"/>
    <property type="match status" value="1"/>
</dbReference>
<keyword evidence="2 3" id="KW-0663">Pyridoxal phosphate</keyword>
<evidence type="ECO:0000256" key="1">
    <source>
        <dbReference type="ARBA" id="ARBA00001933"/>
    </source>
</evidence>
<dbReference type="Proteomes" id="UP000625283">
    <property type="component" value="Unassembled WGS sequence"/>
</dbReference>
<dbReference type="Gene3D" id="3.90.1150.10">
    <property type="entry name" value="Aspartate Aminotransferase, domain 1"/>
    <property type="match status" value="1"/>
</dbReference>
<dbReference type="InterPro" id="IPR015424">
    <property type="entry name" value="PyrdxlP-dep_Trfase"/>
</dbReference>
<dbReference type="CDD" id="cd00614">
    <property type="entry name" value="CGS_like"/>
    <property type="match status" value="1"/>
</dbReference>
<sequence>MPELETNSIHIGKEYNRTNAVVAPIFQSSTYLASDNLDKYVIAASETKHPEFYHRHGNPTSSQVASILASLEQTEDALVLATGMAAISTAVLALVKAGDHIIAQRSHYSGTALFFKEFLTDFNIQVSYVDQTNNDAFLQALRPNTKLIYIETPSNPNLDITDLAFIGEVGKQNDIVTMVDNTFASPINQTPAEFGIDVIVHSATKYLGGHSDLTAGAVCGSKDFIQKVWKRSLVLGATLSPFDSWLLLRGLKTLSMRVRQINSNAQRLADWLQKSKHIKSVSYVGLSTHPQHELAKKQMKGFTGMLCVEVAGATEDQQYENAQITLKNLKIFTNAASLGGVESLIVHPASMWGGHHSLQQKKDAGINRGLLRVSVGIEHLHDLIQDFSQAFEKIQVTPWQDPQIKNL</sequence>
<reference evidence="4 5" key="1">
    <citation type="submission" date="2021-01" db="EMBL/GenBank/DDBJ databases">
        <title>C459-1 draft genome sequence.</title>
        <authorList>
            <person name="Zhang X.-F."/>
        </authorList>
    </citation>
    <scope>NUCLEOTIDE SEQUENCE [LARGE SCALE GENOMIC DNA]</scope>
    <source>
        <strain evidence="5">C459-1</strain>
    </source>
</reference>
<proteinExistence type="inferred from homology"/>
<evidence type="ECO:0000256" key="3">
    <source>
        <dbReference type="RuleBase" id="RU362118"/>
    </source>
</evidence>
<dbReference type="GO" id="GO:0016740">
    <property type="term" value="F:transferase activity"/>
    <property type="evidence" value="ECO:0007669"/>
    <property type="project" value="UniProtKB-KW"/>
</dbReference>
<comment type="similarity">
    <text evidence="3">Belongs to the trans-sulfuration enzymes family.</text>
</comment>
<dbReference type="SUPFAM" id="SSF53383">
    <property type="entry name" value="PLP-dependent transferases"/>
    <property type="match status" value="1"/>
</dbReference>
<gene>
    <name evidence="4" type="ORF">JKG61_01860</name>
</gene>
<dbReference type="Pfam" id="PF01053">
    <property type="entry name" value="Cys_Met_Meta_PP"/>
    <property type="match status" value="1"/>
</dbReference>
<keyword evidence="4" id="KW-0808">Transferase</keyword>
<evidence type="ECO:0000256" key="2">
    <source>
        <dbReference type="ARBA" id="ARBA00022898"/>
    </source>
</evidence>
<keyword evidence="5" id="KW-1185">Reference proteome</keyword>
<protein>
    <submittedName>
        <fullName evidence="4">PLP-dependent transferase</fullName>
    </submittedName>
</protein>
<dbReference type="Gene3D" id="3.40.640.10">
    <property type="entry name" value="Type I PLP-dependent aspartate aminotransferase-like (Major domain)"/>
    <property type="match status" value="1"/>
</dbReference>
<dbReference type="EMBL" id="JAERTY010000001">
    <property type="protein sequence ID" value="MBL1407489.1"/>
    <property type="molecule type" value="Genomic_DNA"/>
</dbReference>
<dbReference type="InterPro" id="IPR054542">
    <property type="entry name" value="Cys_met_metab_PP"/>
</dbReference>
<dbReference type="PIRSF" id="PIRSF001434">
    <property type="entry name" value="CGS"/>
    <property type="match status" value="1"/>
</dbReference>
<name>A0ABS1QYV2_9SPHI</name>
<accession>A0ABS1QYV2</accession>
<dbReference type="InterPro" id="IPR015421">
    <property type="entry name" value="PyrdxlP-dep_Trfase_major"/>
</dbReference>
<comment type="caution">
    <text evidence="4">The sequence shown here is derived from an EMBL/GenBank/DDBJ whole genome shotgun (WGS) entry which is preliminary data.</text>
</comment>
<dbReference type="RefSeq" id="WP_202101285.1">
    <property type="nucleotide sequence ID" value="NZ_JAERTY010000001.1"/>
</dbReference>
<dbReference type="PROSITE" id="PS00868">
    <property type="entry name" value="CYS_MET_METAB_PP"/>
    <property type="match status" value="1"/>
</dbReference>
<organism evidence="4 5">
    <name type="scientific">Sphingobacterium faecale</name>
    <dbReference type="NCBI Taxonomy" id="2803775"/>
    <lineage>
        <taxon>Bacteria</taxon>
        <taxon>Pseudomonadati</taxon>
        <taxon>Bacteroidota</taxon>
        <taxon>Sphingobacteriia</taxon>
        <taxon>Sphingobacteriales</taxon>
        <taxon>Sphingobacteriaceae</taxon>
        <taxon>Sphingobacterium</taxon>
    </lineage>
</organism>